<dbReference type="AlphaFoldDB" id="A0A0L8G343"/>
<dbReference type="Gene3D" id="3.60.10.10">
    <property type="entry name" value="Endonuclease/exonuclease/phosphatase"/>
    <property type="match status" value="1"/>
</dbReference>
<dbReference type="InterPro" id="IPR036691">
    <property type="entry name" value="Endo/exonu/phosph_ase_sf"/>
</dbReference>
<organism evidence="1">
    <name type="scientific">Octopus bimaculoides</name>
    <name type="common">California two-spotted octopus</name>
    <dbReference type="NCBI Taxonomy" id="37653"/>
    <lineage>
        <taxon>Eukaryota</taxon>
        <taxon>Metazoa</taxon>
        <taxon>Spiralia</taxon>
        <taxon>Lophotrochozoa</taxon>
        <taxon>Mollusca</taxon>
        <taxon>Cephalopoda</taxon>
        <taxon>Coleoidea</taxon>
        <taxon>Octopodiformes</taxon>
        <taxon>Octopoda</taxon>
        <taxon>Incirrata</taxon>
        <taxon>Octopodidae</taxon>
        <taxon>Octopus</taxon>
    </lineage>
</organism>
<reference evidence="1" key="1">
    <citation type="submission" date="2015-07" db="EMBL/GenBank/DDBJ databases">
        <title>MeaNS - Measles Nucleotide Surveillance Program.</title>
        <authorList>
            <person name="Tran T."/>
            <person name="Druce J."/>
        </authorList>
    </citation>
    <scope>NUCLEOTIDE SEQUENCE</scope>
    <source>
        <strain evidence="1">UCB-OBI-ISO-001</strain>
        <tissue evidence="1">Gonad</tissue>
    </source>
</reference>
<proteinExistence type="predicted"/>
<protein>
    <recommendedName>
        <fullName evidence="2">Endonuclease/exonuclease/phosphatase domain-containing protein</fullName>
    </recommendedName>
</protein>
<dbReference type="EMBL" id="KQ424169">
    <property type="protein sequence ID" value="KOF71446.1"/>
    <property type="molecule type" value="Genomic_DNA"/>
</dbReference>
<gene>
    <name evidence="1" type="ORF">OCBIM_22001061mg</name>
</gene>
<sequence length="168" mass="19543">MSQISEHAALAISFHIDILSVQEHRLFYDDHDLKHHELDNNWTLVIITQPHALKSLNNIEKITSRIIVANFNGNPSTTVICCYSLKDVCDEQEVIKFYNDLSLVVRSIPKHRILNIGGDMNAQLSYDNPHHMYSFHQTSNRSGEHFAHFLVENNLQCLNTYFWKRPEI</sequence>
<name>A0A0L8G343_OCTBM</name>
<evidence type="ECO:0000313" key="1">
    <source>
        <dbReference type="EMBL" id="KOF71446.1"/>
    </source>
</evidence>
<evidence type="ECO:0008006" key="2">
    <source>
        <dbReference type="Google" id="ProtNLM"/>
    </source>
</evidence>
<dbReference type="SUPFAM" id="SSF56219">
    <property type="entry name" value="DNase I-like"/>
    <property type="match status" value="1"/>
</dbReference>
<feature type="non-terminal residue" evidence="1">
    <location>
        <position position="168"/>
    </location>
</feature>
<accession>A0A0L8G343</accession>